<evidence type="ECO:0000313" key="3">
    <source>
        <dbReference type="Proteomes" id="UP000036367"/>
    </source>
</evidence>
<organism evidence="2 3">
    <name type="scientific">Rhodopirellula islandica</name>
    <dbReference type="NCBI Taxonomy" id="595434"/>
    <lineage>
        <taxon>Bacteria</taxon>
        <taxon>Pseudomonadati</taxon>
        <taxon>Planctomycetota</taxon>
        <taxon>Planctomycetia</taxon>
        <taxon>Pirellulales</taxon>
        <taxon>Pirellulaceae</taxon>
        <taxon>Rhodopirellula</taxon>
    </lineage>
</organism>
<gene>
    <name evidence="2" type="ORF">RISK_005484</name>
</gene>
<feature type="compositionally biased region" description="Basic and acidic residues" evidence="1">
    <location>
        <begin position="61"/>
        <end position="73"/>
    </location>
</feature>
<name>A0A0J1B775_RHOIS</name>
<reference evidence="2" key="1">
    <citation type="submission" date="2015-05" db="EMBL/GenBank/DDBJ databases">
        <title>Permanent draft genome of Rhodopirellula islandicus K833.</title>
        <authorList>
            <person name="Kizina J."/>
            <person name="Richter M."/>
            <person name="Glockner F.O."/>
            <person name="Harder J."/>
        </authorList>
    </citation>
    <scope>NUCLEOTIDE SEQUENCE [LARGE SCALE GENOMIC DNA]</scope>
    <source>
        <strain evidence="2">K833</strain>
    </source>
</reference>
<dbReference type="EMBL" id="LECT01000044">
    <property type="protein sequence ID" value="KLU02418.1"/>
    <property type="molecule type" value="Genomic_DNA"/>
</dbReference>
<keyword evidence="3" id="KW-1185">Reference proteome</keyword>
<proteinExistence type="predicted"/>
<accession>A0A0J1B775</accession>
<evidence type="ECO:0000313" key="2">
    <source>
        <dbReference type="EMBL" id="KLU02418.1"/>
    </source>
</evidence>
<sequence length="82" mass="9410">MRGLIVTQRVMNHGSPPFQRRMRFSHRFECEAVGSESLVLVFASLSNLSRNEVWGERRRSGVREGEGRAREAARVALPRKSR</sequence>
<dbReference type="PATRIC" id="fig|595434.4.peg.5211"/>
<evidence type="ECO:0000256" key="1">
    <source>
        <dbReference type="SAM" id="MobiDB-lite"/>
    </source>
</evidence>
<dbReference type="Proteomes" id="UP000036367">
    <property type="component" value="Unassembled WGS sequence"/>
</dbReference>
<dbReference type="STRING" id="595434.RISK_005484"/>
<feature type="region of interest" description="Disordered" evidence="1">
    <location>
        <begin position="61"/>
        <end position="82"/>
    </location>
</feature>
<comment type="caution">
    <text evidence="2">The sequence shown here is derived from an EMBL/GenBank/DDBJ whole genome shotgun (WGS) entry which is preliminary data.</text>
</comment>
<protein>
    <submittedName>
        <fullName evidence="2">Uncharacterized protein</fullName>
    </submittedName>
</protein>
<dbReference type="AlphaFoldDB" id="A0A0J1B775"/>